<dbReference type="InterPro" id="IPR014030">
    <property type="entry name" value="Ketoacyl_synth_N"/>
</dbReference>
<evidence type="ECO:0000313" key="4">
    <source>
        <dbReference type="EMBL" id="KAK7823102.1"/>
    </source>
</evidence>
<dbReference type="PANTHER" id="PTHR11712:SF297">
    <property type="entry name" value="3-OXOACYL-[ACYL-CARRIER-PROTEIN] SYNTHASE, MITOCHONDRIAL"/>
    <property type="match status" value="1"/>
</dbReference>
<dbReference type="InterPro" id="IPR016039">
    <property type="entry name" value="Thiolase-like"/>
</dbReference>
<dbReference type="SUPFAM" id="SSF53901">
    <property type="entry name" value="Thiolase-like"/>
    <property type="match status" value="1"/>
</dbReference>
<accession>A0AAW0J9C9</accession>
<dbReference type="InterPro" id="IPR000794">
    <property type="entry name" value="Beta-ketoacyl_synthase"/>
</dbReference>
<name>A0AAW0J9C9_QUESU</name>
<comment type="caution">
    <text evidence="4">The sequence shown here is derived from an EMBL/GenBank/DDBJ whole genome shotgun (WGS) entry which is preliminary data.</text>
</comment>
<keyword evidence="5" id="KW-1185">Reference proteome</keyword>
<dbReference type="GO" id="GO:0006633">
    <property type="term" value="P:fatty acid biosynthetic process"/>
    <property type="evidence" value="ECO:0007669"/>
    <property type="project" value="TreeGrafter"/>
</dbReference>
<reference evidence="4 5" key="1">
    <citation type="journal article" date="2018" name="Sci. Data">
        <title>The draft genome sequence of cork oak.</title>
        <authorList>
            <person name="Ramos A.M."/>
            <person name="Usie A."/>
            <person name="Barbosa P."/>
            <person name="Barros P.M."/>
            <person name="Capote T."/>
            <person name="Chaves I."/>
            <person name="Simoes F."/>
            <person name="Abreu I."/>
            <person name="Carrasquinho I."/>
            <person name="Faro C."/>
            <person name="Guimaraes J.B."/>
            <person name="Mendonca D."/>
            <person name="Nobrega F."/>
            <person name="Rodrigues L."/>
            <person name="Saibo N.J.M."/>
            <person name="Varela M.C."/>
            <person name="Egas C."/>
            <person name="Matos J."/>
            <person name="Miguel C.M."/>
            <person name="Oliveira M.M."/>
            <person name="Ricardo C.P."/>
            <person name="Goncalves S."/>
        </authorList>
    </citation>
    <scope>NUCLEOTIDE SEQUENCE [LARGE SCALE GENOMIC DNA]</scope>
    <source>
        <strain evidence="5">cv. HL8</strain>
    </source>
</reference>
<evidence type="ECO:0000256" key="1">
    <source>
        <dbReference type="ARBA" id="ARBA00013191"/>
    </source>
</evidence>
<dbReference type="EMBL" id="PKMF04000645">
    <property type="protein sequence ID" value="KAK7823102.1"/>
    <property type="molecule type" value="Genomic_DNA"/>
</dbReference>
<evidence type="ECO:0000256" key="2">
    <source>
        <dbReference type="ARBA" id="ARBA00022679"/>
    </source>
</evidence>
<evidence type="ECO:0000259" key="3">
    <source>
        <dbReference type="Pfam" id="PF00109"/>
    </source>
</evidence>
<dbReference type="Proteomes" id="UP000237347">
    <property type="component" value="Unassembled WGS sequence"/>
</dbReference>
<proteinExistence type="predicted"/>
<sequence length="122" mass="13372">MHLLAKDFEGDNMSEYILSAAEVRITSGWIEDGSSIDKKRDLVDILHDFTFSCQEHRSIARFIGYALCAADEAIKDAKWVPSEQEQKERTGVSIGGGIGSITDILDAAQMICEKPGTILIAP</sequence>
<gene>
    <name evidence="4" type="primary">KAS_1</name>
    <name evidence="4" type="ORF">CFP56_035896</name>
</gene>
<protein>
    <recommendedName>
        <fullName evidence="1">beta-ketoacyl-[acyl-carrier-protein] synthase I</fullName>
        <ecNumber evidence="1">2.3.1.41</ecNumber>
    </recommendedName>
</protein>
<dbReference type="GO" id="GO:0004315">
    <property type="term" value="F:3-oxoacyl-[acyl-carrier-protein] synthase activity"/>
    <property type="evidence" value="ECO:0007669"/>
    <property type="project" value="UniProtKB-EC"/>
</dbReference>
<dbReference type="AlphaFoldDB" id="A0AAW0J9C9"/>
<organism evidence="4 5">
    <name type="scientific">Quercus suber</name>
    <name type="common">Cork oak</name>
    <dbReference type="NCBI Taxonomy" id="58331"/>
    <lineage>
        <taxon>Eukaryota</taxon>
        <taxon>Viridiplantae</taxon>
        <taxon>Streptophyta</taxon>
        <taxon>Embryophyta</taxon>
        <taxon>Tracheophyta</taxon>
        <taxon>Spermatophyta</taxon>
        <taxon>Magnoliopsida</taxon>
        <taxon>eudicotyledons</taxon>
        <taxon>Gunneridae</taxon>
        <taxon>Pentapetalae</taxon>
        <taxon>rosids</taxon>
        <taxon>fabids</taxon>
        <taxon>Fagales</taxon>
        <taxon>Fagaceae</taxon>
        <taxon>Quercus</taxon>
    </lineage>
</organism>
<dbReference type="Gene3D" id="3.40.47.10">
    <property type="match status" value="1"/>
</dbReference>
<dbReference type="Pfam" id="PF00109">
    <property type="entry name" value="ketoacyl-synt"/>
    <property type="match status" value="1"/>
</dbReference>
<evidence type="ECO:0000313" key="5">
    <source>
        <dbReference type="Proteomes" id="UP000237347"/>
    </source>
</evidence>
<dbReference type="PANTHER" id="PTHR11712">
    <property type="entry name" value="POLYKETIDE SYNTHASE-RELATED"/>
    <property type="match status" value="1"/>
</dbReference>
<dbReference type="EC" id="2.3.1.41" evidence="1"/>
<feature type="domain" description="Beta-ketoacyl synthase-like N-terminal" evidence="3">
    <location>
        <begin position="49"/>
        <end position="101"/>
    </location>
</feature>
<dbReference type="GO" id="GO:0005739">
    <property type="term" value="C:mitochondrion"/>
    <property type="evidence" value="ECO:0007669"/>
    <property type="project" value="TreeGrafter"/>
</dbReference>
<keyword evidence="2" id="KW-0808">Transferase</keyword>